<comment type="caution">
    <text evidence="1">The sequence shown here is derived from an EMBL/GenBank/DDBJ whole genome shotgun (WGS) entry which is preliminary data.</text>
</comment>
<dbReference type="EMBL" id="PSQE01000001">
    <property type="protein sequence ID" value="RHN81115.1"/>
    <property type="molecule type" value="Genomic_DNA"/>
</dbReference>
<dbReference type="Proteomes" id="UP000265566">
    <property type="component" value="Chromosome 1"/>
</dbReference>
<name>A0A396JYK5_MEDTR</name>
<evidence type="ECO:0000313" key="2">
    <source>
        <dbReference type="Proteomes" id="UP000265566"/>
    </source>
</evidence>
<accession>A0A396JYK5</accession>
<organism evidence="1 2">
    <name type="scientific">Medicago truncatula</name>
    <name type="common">Barrel medic</name>
    <name type="synonym">Medicago tribuloides</name>
    <dbReference type="NCBI Taxonomy" id="3880"/>
    <lineage>
        <taxon>Eukaryota</taxon>
        <taxon>Viridiplantae</taxon>
        <taxon>Streptophyta</taxon>
        <taxon>Embryophyta</taxon>
        <taxon>Tracheophyta</taxon>
        <taxon>Spermatophyta</taxon>
        <taxon>Magnoliopsida</taxon>
        <taxon>eudicotyledons</taxon>
        <taxon>Gunneridae</taxon>
        <taxon>Pentapetalae</taxon>
        <taxon>rosids</taxon>
        <taxon>fabids</taxon>
        <taxon>Fabales</taxon>
        <taxon>Fabaceae</taxon>
        <taxon>Papilionoideae</taxon>
        <taxon>50 kb inversion clade</taxon>
        <taxon>NPAAA clade</taxon>
        <taxon>Hologalegina</taxon>
        <taxon>IRL clade</taxon>
        <taxon>Trifolieae</taxon>
        <taxon>Medicago</taxon>
    </lineage>
</organism>
<reference evidence="2" key="1">
    <citation type="journal article" date="2018" name="Nat. Plants">
        <title>Whole-genome landscape of Medicago truncatula symbiotic genes.</title>
        <authorList>
            <person name="Pecrix Y."/>
            <person name="Staton S.E."/>
            <person name="Sallet E."/>
            <person name="Lelandais-Briere C."/>
            <person name="Moreau S."/>
            <person name="Carrere S."/>
            <person name="Blein T."/>
            <person name="Jardinaud M.F."/>
            <person name="Latrasse D."/>
            <person name="Zouine M."/>
            <person name="Zahm M."/>
            <person name="Kreplak J."/>
            <person name="Mayjonade B."/>
            <person name="Satge C."/>
            <person name="Perez M."/>
            <person name="Cauet S."/>
            <person name="Marande W."/>
            <person name="Chantry-Darmon C."/>
            <person name="Lopez-Roques C."/>
            <person name="Bouchez O."/>
            <person name="Berard A."/>
            <person name="Debelle F."/>
            <person name="Munos S."/>
            <person name="Bendahmane A."/>
            <person name="Berges H."/>
            <person name="Niebel A."/>
            <person name="Buitink J."/>
            <person name="Frugier F."/>
            <person name="Benhamed M."/>
            <person name="Crespi M."/>
            <person name="Gouzy J."/>
            <person name="Gamas P."/>
        </authorList>
    </citation>
    <scope>NUCLEOTIDE SEQUENCE [LARGE SCALE GENOMIC DNA]</scope>
    <source>
        <strain evidence="2">cv. Jemalong A17</strain>
    </source>
</reference>
<gene>
    <name evidence="1" type="ORF">MtrunA17_Chr1g0195531</name>
</gene>
<proteinExistence type="predicted"/>
<evidence type="ECO:0000313" key="1">
    <source>
        <dbReference type="EMBL" id="RHN81115.1"/>
    </source>
</evidence>
<sequence length="63" mass="7470">MNRRSRTSKMIDLINFKKKRLNDVVSNKLKSRITKMMHNVLFSTGEEIINNNHTIPSRHQPIH</sequence>
<protein>
    <submittedName>
        <fullName evidence="1">Uncharacterized protein</fullName>
    </submittedName>
</protein>
<dbReference type="AlphaFoldDB" id="A0A396JYK5"/>
<dbReference type="Gramene" id="rna5113">
    <property type="protein sequence ID" value="RHN81115.1"/>
    <property type="gene ID" value="gene5113"/>
</dbReference>